<dbReference type="InterPro" id="IPR036117">
    <property type="entry name" value="DhaL_dom_sf"/>
</dbReference>
<dbReference type="SUPFAM" id="SSF101473">
    <property type="entry name" value="DhaL-like"/>
    <property type="match status" value="1"/>
</dbReference>
<dbReference type="GO" id="GO:0005829">
    <property type="term" value="C:cytosol"/>
    <property type="evidence" value="ECO:0007669"/>
    <property type="project" value="TreeGrafter"/>
</dbReference>
<evidence type="ECO:0000256" key="3">
    <source>
        <dbReference type="ARBA" id="ARBA00012095"/>
    </source>
</evidence>
<dbReference type="InterPro" id="IPR004007">
    <property type="entry name" value="DhaL_dom"/>
</dbReference>
<dbReference type="Proteomes" id="UP000198584">
    <property type="component" value="Unassembled WGS sequence"/>
</dbReference>
<evidence type="ECO:0000256" key="6">
    <source>
        <dbReference type="ARBA" id="ARBA00022798"/>
    </source>
</evidence>
<keyword evidence="6" id="KW-0319">Glycerol metabolism</keyword>
<dbReference type="Gene3D" id="1.25.40.340">
    <property type="match status" value="1"/>
</dbReference>
<dbReference type="InterPro" id="IPR050861">
    <property type="entry name" value="Dihydroxyacetone_Kinase"/>
</dbReference>
<sequence>MAFTVEQALNWLTKSNEKIQENKDYLSELDQAIGDGDHGINMARGFDEVVKKLDGNDYKQVADVWKDAAMTLMSKVGGASGPLFGTAFLKMSMAAKGGEAVSYDAFIKALEDGGAGIKQRGKATEGEKTMVDVWSPVVKQLKEAKDFDAGLIRDSSKSAMEATKDIIATKGRAAYLKERSKGHLDPGSVSSYYIFQALSDCIEGEV</sequence>
<keyword evidence="11" id="KW-1185">Reference proteome</keyword>
<dbReference type="InterPro" id="IPR012737">
    <property type="entry name" value="DhaK_L_YcgS"/>
</dbReference>
<evidence type="ECO:0000256" key="2">
    <source>
        <dbReference type="ARBA" id="ARBA00004745"/>
    </source>
</evidence>
<evidence type="ECO:0000256" key="1">
    <source>
        <dbReference type="ARBA" id="ARBA00001113"/>
    </source>
</evidence>
<dbReference type="PANTHER" id="PTHR28629:SF4">
    <property type="entry name" value="TRIOKINASE_FMN CYCLASE"/>
    <property type="match status" value="1"/>
</dbReference>
<dbReference type="PROSITE" id="PS51480">
    <property type="entry name" value="DHAL"/>
    <property type="match status" value="1"/>
</dbReference>
<evidence type="ECO:0000313" key="11">
    <source>
        <dbReference type="Proteomes" id="UP000198584"/>
    </source>
</evidence>
<dbReference type="RefSeq" id="WP_093043450.1">
    <property type="nucleotide sequence ID" value="NZ_FNQR01000004.1"/>
</dbReference>
<evidence type="ECO:0000256" key="5">
    <source>
        <dbReference type="ARBA" id="ARBA00022777"/>
    </source>
</evidence>
<keyword evidence="4" id="KW-0808">Transferase</keyword>
<evidence type="ECO:0000256" key="8">
    <source>
        <dbReference type="ARBA" id="ARBA00055771"/>
    </source>
</evidence>
<evidence type="ECO:0000259" key="9">
    <source>
        <dbReference type="PROSITE" id="PS51480"/>
    </source>
</evidence>
<name>A0A1H4A7T7_9BACI</name>
<comment type="subunit">
    <text evidence="7">Homodimer. The dihydroxyacetone kinase complex is composed of a homodimer of DhaM, a homodimer of DhaK and the subunit DhaL.</text>
</comment>
<dbReference type="Pfam" id="PF02734">
    <property type="entry name" value="Dak2"/>
    <property type="match status" value="1"/>
</dbReference>
<comment type="function">
    <text evidence="8">ADP-binding subunit of the dihydroxyacetone kinase, which is responsible for the phosphoenolpyruvate (PEP)-dependent phosphorylation of dihydroxyacetone. DhaL-ADP is converted to DhaL-ATP via a phosphoryl group transfer from DhaM and transmits it to dihydroxyacetone binds to DhaK.</text>
</comment>
<dbReference type="AlphaFoldDB" id="A0A1H4A7T7"/>
<dbReference type="NCBIfam" id="TIGR02365">
    <property type="entry name" value="dha_L_ycgS"/>
    <property type="match status" value="1"/>
</dbReference>
<protein>
    <recommendedName>
        <fullName evidence="3">phosphoenolpyruvate--glycerone phosphotransferase</fullName>
        <ecNumber evidence="3">2.7.1.121</ecNumber>
    </recommendedName>
</protein>
<dbReference type="SMART" id="SM01120">
    <property type="entry name" value="Dak2"/>
    <property type="match status" value="1"/>
</dbReference>
<keyword evidence="5 10" id="KW-0418">Kinase</keyword>
<feature type="domain" description="DhaL" evidence="9">
    <location>
        <begin position="6"/>
        <end position="200"/>
    </location>
</feature>
<dbReference type="GO" id="GO:0004371">
    <property type="term" value="F:glycerone kinase activity"/>
    <property type="evidence" value="ECO:0007669"/>
    <property type="project" value="InterPro"/>
</dbReference>
<dbReference type="GO" id="GO:0047324">
    <property type="term" value="F:phosphoenolpyruvate-glycerone phosphotransferase activity"/>
    <property type="evidence" value="ECO:0007669"/>
    <property type="project" value="UniProtKB-EC"/>
</dbReference>
<dbReference type="EC" id="2.7.1.121" evidence="3"/>
<dbReference type="PANTHER" id="PTHR28629">
    <property type="entry name" value="TRIOKINASE/FMN CYCLASE"/>
    <property type="match status" value="1"/>
</dbReference>
<dbReference type="STRING" id="571932.SAMN05421743_1047"/>
<accession>A0A1H4A7T7</accession>
<dbReference type="EMBL" id="FNQR01000004">
    <property type="protein sequence ID" value="SEA31960.1"/>
    <property type="molecule type" value="Genomic_DNA"/>
</dbReference>
<evidence type="ECO:0000256" key="7">
    <source>
        <dbReference type="ARBA" id="ARBA00046577"/>
    </source>
</evidence>
<comment type="pathway">
    <text evidence="2">Polyol metabolism; glycerol degradation.</text>
</comment>
<proteinExistence type="predicted"/>
<evidence type="ECO:0000256" key="4">
    <source>
        <dbReference type="ARBA" id="ARBA00022679"/>
    </source>
</evidence>
<dbReference type="FunFam" id="1.25.40.340:FF:000002">
    <property type="entry name" value="Dihydroxyacetone kinase, L subunit"/>
    <property type="match status" value="1"/>
</dbReference>
<organism evidence="10 11">
    <name type="scientific">Thalassobacillus cyri</name>
    <dbReference type="NCBI Taxonomy" id="571932"/>
    <lineage>
        <taxon>Bacteria</taxon>
        <taxon>Bacillati</taxon>
        <taxon>Bacillota</taxon>
        <taxon>Bacilli</taxon>
        <taxon>Bacillales</taxon>
        <taxon>Bacillaceae</taxon>
        <taxon>Thalassobacillus</taxon>
    </lineage>
</organism>
<dbReference type="OrthoDB" id="9800291at2"/>
<evidence type="ECO:0000313" key="10">
    <source>
        <dbReference type="EMBL" id="SEA31960.1"/>
    </source>
</evidence>
<dbReference type="GO" id="GO:0019563">
    <property type="term" value="P:glycerol catabolic process"/>
    <property type="evidence" value="ECO:0007669"/>
    <property type="project" value="TreeGrafter"/>
</dbReference>
<comment type="catalytic activity">
    <reaction evidence="1">
        <text>dihydroxyacetone + phosphoenolpyruvate = dihydroxyacetone phosphate + pyruvate</text>
        <dbReference type="Rhea" id="RHEA:18381"/>
        <dbReference type="ChEBI" id="CHEBI:15361"/>
        <dbReference type="ChEBI" id="CHEBI:16016"/>
        <dbReference type="ChEBI" id="CHEBI:57642"/>
        <dbReference type="ChEBI" id="CHEBI:58702"/>
        <dbReference type="EC" id="2.7.1.121"/>
    </reaction>
</comment>
<reference evidence="10 11" key="1">
    <citation type="submission" date="2016-10" db="EMBL/GenBank/DDBJ databases">
        <authorList>
            <person name="de Groot N.N."/>
        </authorList>
    </citation>
    <scope>NUCLEOTIDE SEQUENCE [LARGE SCALE GENOMIC DNA]</scope>
    <source>
        <strain evidence="10 11">CCM7597</strain>
    </source>
</reference>
<gene>
    <name evidence="10" type="ORF">SAMN05421743_1047</name>
</gene>